<evidence type="ECO:0000259" key="1">
    <source>
        <dbReference type="Pfam" id="PF00239"/>
    </source>
</evidence>
<reference evidence="3" key="1">
    <citation type="journal article" date="2019" name="Int. J. Syst. Evol. Microbiol.">
        <title>The Global Catalogue of Microorganisms (GCM) 10K type strain sequencing project: providing services to taxonomists for standard genome sequencing and annotation.</title>
        <authorList>
            <consortium name="The Broad Institute Genomics Platform"/>
            <consortium name="The Broad Institute Genome Sequencing Center for Infectious Disease"/>
            <person name="Wu L."/>
            <person name="Ma J."/>
        </authorList>
    </citation>
    <scope>NUCLEOTIDE SEQUENCE [LARGE SCALE GENOMIC DNA]</scope>
    <source>
        <strain evidence="3">KACC 12649</strain>
    </source>
</reference>
<dbReference type="InterPro" id="IPR036162">
    <property type="entry name" value="Resolvase-like_N_sf"/>
</dbReference>
<comment type="caution">
    <text evidence="2">The sequence shown here is derived from an EMBL/GenBank/DDBJ whole genome shotgun (WGS) entry which is preliminary data.</text>
</comment>
<dbReference type="EMBL" id="JBHSMU010000015">
    <property type="protein sequence ID" value="MFC5461922.1"/>
    <property type="molecule type" value="Genomic_DNA"/>
</dbReference>
<dbReference type="Pfam" id="PF00239">
    <property type="entry name" value="Resolvase"/>
    <property type="match status" value="1"/>
</dbReference>
<dbReference type="RefSeq" id="WP_379785370.1">
    <property type="nucleotide sequence ID" value="NZ_JBHSMU010000015.1"/>
</dbReference>
<keyword evidence="3" id="KW-1185">Reference proteome</keyword>
<dbReference type="Proteomes" id="UP001596050">
    <property type="component" value="Unassembled WGS sequence"/>
</dbReference>
<accession>A0ABW0LA94</accession>
<gene>
    <name evidence="2" type="ORF">ACFPN5_19085</name>
</gene>
<name>A0ABW0LA94_9BURK</name>
<dbReference type="SUPFAM" id="SSF53041">
    <property type="entry name" value="Resolvase-like"/>
    <property type="match status" value="1"/>
</dbReference>
<dbReference type="InterPro" id="IPR006119">
    <property type="entry name" value="Resolv_N"/>
</dbReference>
<protein>
    <submittedName>
        <fullName evidence="2">Recombinase family protein</fullName>
    </submittedName>
</protein>
<proteinExistence type="predicted"/>
<sequence length="100" mass="10791">MSGKVPALHRTYFCVLLHKNCASGILVVSELDHLSRDAQGIDATIETLAARRIEVIVLQLSKLDLNSSASKLMLAMLAAMPRWSAICWSSAPSRLGPSEG</sequence>
<evidence type="ECO:0000313" key="3">
    <source>
        <dbReference type="Proteomes" id="UP001596050"/>
    </source>
</evidence>
<feature type="domain" description="Resolvase/invertase-type recombinase catalytic" evidence="1">
    <location>
        <begin position="10"/>
        <end position="80"/>
    </location>
</feature>
<evidence type="ECO:0000313" key="2">
    <source>
        <dbReference type="EMBL" id="MFC5461922.1"/>
    </source>
</evidence>
<organism evidence="2 3">
    <name type="scientific">Massilia niabensis</name>
    <dbReference type="NCBI Taxonomy" id="544910"/>
    <lineage>
        <taxon>Bacteria</taxon>
        <taxon>Pseudomonadati</taxon>
        <taxon>Pseudomonadota</taxon>
        <taxon>Betaproteobacteria</taxon>
        <taxon>Burkholderiales</taxon>
        <taxon>Oxalobacteraceae</taxon>
        <taxon>Telluria group</taxon>
        <taxon>Massilia</taxon>
    </lineage>
</organism>
<dbReference type="Gene3D" id="3.40.50.1390">
    <property type="entry name" value="Resolvase, N-terminal catalytic domain"/>
    <property type="match status" value="1"/>
</dbReference>